<gene>
    <name evidence="3" type="ORF">K3G22_15165</name>
</gene>
<organism evidence="3 4">
    <name type="scientific">Shewanella putrefaciens</name>
    <name type="common">Pseudomonas putrefaciens</name>
    <dbReference type="NCBI Taxonomy" id="24"/>
    <lineage>
        <taxon>Bacteria</taxon>
        <taxon>Pseudomonadati</taxon>
        <taxon>Pseudomonadota</taxon>
        <taxon>Gammaproteobacteria</taxon>
        <taxon>Alteromonadales</taxon>
        <taxon>Shewanellaceae</taxon>
        <taxon>Shewanella</taxon>
    </lineage>
</organism>
<dbReference type="Gene3D" id="3.90.226.10">
    <property type="entry name" value="2-enoyl-CoA Hydratase, Chain A, domain 1"/>
    <property type="match status" value="1"/>
</dbReference>
<dbReference type="InterPro" id="IPR029045">
    <property type="entry name" value="ClpP/crotonase-like_dom_sf"/>
</dbReference>
<evidence type="ECO:0000313" key="4">
    <source>
        <dbReference type="Proteomes" id="UP000827084"/>
    </source>
</evidence>
<dbReference type="SUPFAM" id="SSF52096">
    <property type="entry name" value="ClpP/crotonase"/>
    <property type="match status" value="1"/>
</dbReference>
<keyword evidence="1" id="KW-0472">Membrane</keyword>
<dbReference type="Proteomes" id="UP000827084">
    <property type="component" value="Chromosome"/>
</dbReference>
<evidence type="ECO:0000259" key="2">
    <source>
        <dbReference type="Pfam" id="PF03572"/>
    </source>
</evidence>
<reference evidence="3 4" key="1">
    <citation type="submission" date="2021-08" db="EMBL/GenBank/DDBJ databases">
        <title>Shewanella putrefaciens YZ-J, complete genome.</title>
        <authorList>
            <person name="Yi Z."/>
        </authorList>
    </citation>
    <scope>NUCLEOTIDE SEQUENCE [LARGE SCALE GENOMIC DNA]</scope>
    <source>
        <strain evidence="3 4">YZ-J</strain>
    </source>
</reference>
<dbReference type="EMBL" id="CP080635">
    <property type="protein sequence ID" value="QYX72072.1"/>
    <property type="molecule type" value="Genomic_DNA"/>
</dbReference>
<keyword evidence="1" id="KW-1133">Transmembrane helix</keyword>
<dbReference type="RefSeq" id="WP_014611213.1">
    <property type="nucleotide sequence ID" value="NZ_BMPK01000001.1"/>
</dbReference>
<name>A0ABX8X9C2_SHEPU</name>
<protein>
    <submittedName>
        <fullName evidence="3">Peptidase S41</fullName>
    </submittedName>
</protein>
<dbReference type="GeneID" id="67444627"/>
<feature type="transmembrane region" description="Helical" evidence="1">
    <location>
        <begin position="7"/>
        <end position="28"/>
    </location>
</feature>
<sequence>MGFNYRTIVSFLTVIIIASLIRLAIFAMPEQERTPELSAQEVRQDLYVLLSQIEQYSAFYALKPNDMAQLLTDTAAYIAEQYQDIVSNDRFAAEVTKLLNRIKDPGAQVLNFEDKSGDLPLTLRPINEQWLALDTKNSPINSNFPFISHIDGLPMNKWISASQAYLPEPSKDSQEMQLPWLKKLNLLREDLGLSLKPYVVVTLMNDNLQTQQVTMALAPKQKNQPAPIVDRDNETLPLVFDAFLTPLTKSSPAISSQSVYKLESINTTTARLKIDDLYTFELDKELQQELLKGMEQALLVIDLREASGFSPKLLTMLSRYQDIESGNTPLSTRQFSSSIMGFAHYRRSAAFRNDYLQPLNFKPLESLGFSAPKLKILTRYLPQTDKDKFSPWFARTKPDVEATGNNQLVLLIGPRCRQECEWIAHRTKTWSRVNLVGERTSGDFARQYHFTLPNSRLNVRLSSSLTYDSKGQLLSGKGTEPDISLPLNHDIEWQGLVSLVKTSTSKPTQHGLKSKLAHSVN</sequence>
<keyword evidence="4" id="KW-1185">Reference proteome</keyword>
<evidence type="ECO:0000256" key="1">
    <source>
        <dbReference type="SAM" id="Phobius"/>
    </source>
</evidence>
<accession>A0ABX8X9C2</accession>
<proteinExistence type="predicted"/>
<keyword evidence="1" id="KW-0812">Transmembrane</keyword>
<dbReference type="Pfam" id="PF03572">
    <property type="entry name" value="Peptidase_S41"/>
    <property type="match status" value="1"/>
</dbReference>
<dbReference type="InterPro" id="IPR005151">
    <property type="entry name" value="Tail-specific_protease"/>
</dbReference>
<feature type="domain" description="Tail specific protease" evidence="2">
    <location>
        <begin position="295"/>
        <end position="484"/>
    </location>
</feature>
<evidence type="ECO:0000313" key="3">
    <source>
        <dbReference type="EMBL" id="QYX72072.1"/>
    </source>
</evidence>